<dbReference type="AlphaFoldDB" id="A0A4Y6I6C3"/>
<evidence type="ECO:0000313" key="3">
    <source>
        <dbReference type="Proteomes" id="UP000315201"/>
    </source>
</evidence>
<organism evidence="2 3">
    <name type="scientific">Mycoplasma nasistruthionis</name>
    <dbReference type="NCBI Taxonomy" id="353852"/>
    <lineage>
        <taxon>Bacteria</taxon>
        <taxon>Bacillati</taxon>
        <taxon>Mycoplasmatota</taxon>
        <taxon>Mollicutes</taxon>
        <taxon>Mycoplasmataceae</taxon>
        <taxon>Mycoplasma</taxon>
    </lineage>
</organism>
<keyword evidence="3" id="KW-1185">Reference proteome</keyword>
<gene>
    <name evidence="2" type="ORF">FIV53_00145</name>
</gene>
<evidence type="ECO:0000256" key="1">
    <source>
        <dbReference type="SAM" id="Coils"/>
    </source>
</evidence>
<evidence type="ECO:0008006" key="4">
    <source>
        <dbReference type="Google" id="ProtNLM"/>
    </source>
</evidence>
<evidence type="ECO:0000313" key="2">
    <source>
        <dbReference type="EMBL" id="QDF64739.1"/>
    </source>
</evidence>
<accession>A0A4Y6I6C3</accession>
<keyword evidence="1" id="KW-0175">Coiled coil</keyword>
<dbReference type="EMBL" id="CP041147">
    <property type="protein sequence ID" value="QDF64739.1"/>
    <property type="molecule type" value="Genomic_DNA"/>
</dbReference>
<feature type="coiled-coil region" evidence="1">
    <location>
        <begin position="179"/>
        <end position="283"/>
    </location>
</feature>
<reference evidence="2 3" key="1">
    <citation type="submission" date="2019-06" db="EMBL/GenBank/DDBJ databases">
        <title>Mycoplasma nasistruthionis sp. nov. str Ms03.</title>
        <authorList>
            <person name="Botes A."/>
        </authorList>
    </citation>
    <scope>NUCLEOTIDE SEQUENCE [LARGE SCALE GENOMIC DNA]</scope>
    <source>
        <strain evidence="2 3">Ms03</strain>
    </source>
</reference>
<proteinExistence type="predicted"/>
<dbReference type="Proteomes" id="UP000315201">
    <property type="component" value="Chromosome"/>
</dbReference>
<sequence>MTGEKMNKIKKFWIGAFFSSITLPLIGISASCGQSQEVDKDKQNQLLTLQTSLKTLLATKDIQINLYSDPDYDFIKDALETAYDNGVKVKTSDDLQQLKEARQAIELAIAKAVKDKDFIDQRKTAKQNELIASKNELKTILDSQLAQIAKYLDDEYAQIKTDLIATYNQVKEILNSNDIQTIQQARETLEQAILKAESDKQAILNEKESQRNLVNQARNTLIELIKVVDAQIAELNAEKYNQIRHELTEANNQAKLKSDLQDISELQAATQQLQIAINKARNDKQTKDGSNNSTSN</sequence>
<name>A0A4Y6I6C3_9MOLU</name>
<dbReference type="PROSITE" id="PS51257">
    <property type="entry name" value="PROKAR_LIPOPROTEIN"/>
    <property type="match status" value="1"/>
</dbReference>
<protein>
    <recommendedName>
        <fullName evidence="4">Lipoprotein</fullName>
    </recommendedName>
</protein>